<dbReference type="GO" id="GO:0003700">
    <property type="term" value="F:DNA-binding transcription factor activity"/>
    <property type="evidence" value="ECO:0007669"/>
    <property type="project" value="InterPro"/>
</dbReference>
<reference evidence="11 12" key="1">
    <citation type="submission" date="2015-01" db="EMBL/GenBank/DDBJ databases">
        <title>Genome sequencing of Jeotgalibacillus soli.</title>
        <authorList>
            <person name="Goh K.M."/>
            <person name="Chan K.-G."/>
            <person name="Yaakop A.S."/>
            <person name="Ee R."/>
            <person name="Gan H.M."/>
            <person name="Chan C.S."/>
        </authorList>
    </citation>
    <scope>NUCLEOTIDE SEQUENCE [LARGE SCALE GENOMIC DNA]</scope>
    <source>
        <strain evidence="11 12">P9</strain>
    </source>
</reference>
<dbReference type="PANTHER" id="PTHR42713">
    <property type="entry name" value="HISTIDINE KINASE-RELATED"/>
    <property type="match status" value="1"/>
</dbReference>
<feature type="modified residue" description="4-aspartylphosphate" evidence="8">
    <location>
        <position position="55"/>
    </location>
</feature>
<protein>
    <recommendedName>
        <fullName evidence="13">AraC family transcriptional regulator</fullName>
    </recommendedName>
</protein>
<evidence type="ECO:0000256" key="2">
    <source>
        <dbReference type="ARBA" id="ARBA00022490"/>
    </source>
</evidence>
<dbReference type="GO" id="GO:0005737">
    <property type="term" value="C:cytoplasm"/>
    <property type="evidence" value="ECO:0007669"/>
    <property type="project" value="UniProtKB-SubCell"/>
</dbReference>
<keyword evidence="2" id="KW-0963">Cytoplasm</keyword>
<dbReference type="PROSITE" id="PS01124">
    <property type="entry name" value="HTH_ARAC_FAMILY_2"/>
    <property type="match status" value="1"/>
</dbReference>
<evidence type="ECO:0000256" key="8">
    <source>
        <dbReference type="PROSITE-ProRule" id="PRU00169"/>
    </source>
</evidence>
<evidence type="ECO:0000256" key="1">
    <source>
        <dbReference type="ARBA" id="ARBA00004496"/>
    </source>
</evidence>
<accession>A0A0C2RPE8</accession>
<dbReference type="SMART" id="SM00342">
    <property type="entry name" value="HTH_ARAC"/>
    <property type="match status" value="1"/>
</dbReference>
<dbReference type="Gene3D" id="1.10.10.60">
    <property type="entry name" value="Homeodomain-like"/>
    <property type="match status" value="2"/>
</dbReference>
<dbReference type="GO" id="GO:0000160">
    <property type="term" value="P:phosphorelay signal transduction system"/>
    <property type="evidence" value="ECO:0007669"/>
    <property type="project" value="UniProtKB-KW"/>
</dbReference>
<evidence type="ECO:0000256" key="5">
    <source>
        <dbReference type="ARBA" id="ARBA00023015"/>
    </source>
</evidence>
<evidence type="ECO:0000256" key="7">
    <source>
        <dbReference type="ARBA" id="ARBA00023163"/>
    </source>
</evidence>
<dbReference type="InterPro" id="IPR001789">
    <property type="entry name" value="Sig_transdc_resp-reg_receiver"/>
</dbReference>
<evidence type="ECO:0000259" key="10">
    <source>
        <dbReference type="PROSITE" id="PS50110"/>
    </source>
</evidence>
<dbReference type="Proteomes" id="UP000031938">
    <property type="component" value="Unassembled WGS sequence"/>
</dbReference>
<dbReference type="PANTHER" id="PTHR42713:SF3">
    <property type="entry name" value="TRANSCRIPTIONAL REGULATORY PROTEIN HPTR"/>
    <property type="match status" value="1"/>
</dbReference>
<evidence type="ECO:0000256" key="6">
    <source>
        <dbReference type="ARBA" id="ARBA00023125"/>
    </source>
</evidence>
<dbReference type="CDD" id="cd17536">
    <property type="entry name" value="REC_YesN-like"/>
    <property type="match status" value="1"/>
</dbReference>
<evidence type="ECO:0000256" key="3">
    <source>
        <dbReference type="ARBA" id="ARBA00022553"/>
    </source>
</evidence>
<keyword evidence="6" id="KW-0238">DNA-binding</keyword>
<dbReference type="Pfam" id="PF00072">
    <property type="entry name" value="Response_reg"/>
    <property type="match status" value="1"/>
</dbReference>
<evidence type="ECO:0000259" key="9">
    <source>
        <dbReference type="PROSITE" id="PS01124"/>
    </source>
</evidence>
<dbReference type="EMBL" id="JXRP01000006">
    <property type="protein sequence ID" value="KIL52135.1"/>
    <property type="molecule type" value="Genomic_DNA"/>
</dbReference>
<gene>
    <name evidence="11" type="ORF">KP78_05050</name>
</gene>
<dbReference type="AlphaFoldDB" id="A0A0C2RPE8"/>
<name>A0A0C2RPE8_9BACL</name>
<dbReference type="SUPFAM" id="SSF52172">
    <property type="entry name" value="CheY-like"/>
    <property type="match status" value="1"/>
</dbReference>
<evidence type="ECO:0008006" key="13">
    <source>
        <dbReference type="Google" id="ProtNLM"/>
    </source>
</evidence>
<dbReference type="InterPro" id="IPR018060">
    <property type="entry name" value="HTH_AraC"/>
</dbReference>
<dbReference type="GO" id="GO:0043565">
    <property type="term" value="F:sequence-specific DNA binding"/>
    <property type="evidence" value="ECO:0007669"/>
    <property type="project" value="InterPro"/>
</dbReference>
<sequence>MYKVLLADDEIMILEGIASIVDWNRCGTELIATAHNGQMAFDKIQLEKPDIVICDIKMPGMTGLELIENVNELNPEIKFIIISGFDDFGYAKMAMRYGVNHYLLKPCNETKIEEALLQVTGDLDKKNQKDKFIQTIRDDLASVMPKAKEQFLKEYITNKTYGIREWEYYSKLFGIDAAGKKFRLIVVMIDDQHDFEQVFVLKEIGSRIMEEYNKLYLSTTIGERIVLLIEDVPDKELIEKLEDIRKSFEGYYASETTTAVSNSGTIDHLRILYNETLECLTHRFYLGAGSIITTSDINSCEVSSENFQFDHENLIMAVRGGNYNDVKQYLNEFFVTMKREKYEESLAKLYSMELFLTIIRQAKKEKMNALFQQIGHIQTLDTLDQIQEFITSISEEMTEYIYKGTKQTQSTIIKNVIQYVEENLSKQSLSLSKISNEIFYMNTDYLGKLFKKETGEKFSAFLVKLRVLKAIELMENMDEVKVFEVADQVGFGDNSRYFSQVFKKYTGYTPSEFLEHKDKRNFG</sequence>
<dbReference type="InterPro" id="IPR051552">
    <property type="entry name" value="HptR"/>
</dbReference>
<feature type="domain" description="Response regulatory" evidence="10">
    <location>
        <begin position="3"/>
        <end position="120"/>
    </location>
</feature>
<dbReference type="STRING" id="889306.KP78_05050"/>
<dbReference type="SUPFAM" id="SSF46689">
    <property type="entry name" value="Homeodomain-like"/>
    <property type="match status" value="1"/>
</dbReference>
<evidence type="ECO:0000313" key="11">
    <source>
        <dbReference type="EMBL" id="KIL52135.1"/>
    </source>
</evidence>
<dbReference type="InterPro" id="IPR009057">
    <property type="entry name" value="Homeodomain-like_sf"/>
</dbReference>
<dbReference type="PATRIC" id="fig|889306.3.peg.504"/>
<keyword evidence="7" id="KW-0804">Transcription</keyword>
<evidence type="ECO:0000313" key="12">
    <source>
        <dbReference type="Proteomes" id="UP000031938"/>
    </source>
</evidence>
<dbReference type="Gene3D" id="3.40.50.2300">
    <property type="match status" value="1"/>
</dbReference>
<comment type="subcellular location">
    <subcellularLocation>
        <location evidence="1">Cytoplasm</location>
    </subcellularLocation>
</comment>
<dbReference type="PROSITE" id="PS50110">
    <property type="entry name" value="RESPONSE_REGULATORY"/>
    <property type="match status" value="1"/>
</dbReference>
<evidence type="ECO:0000256" key="4">
    <source>
        <dbReference type="ARBA" id="ARBA00023012"/>
    </source>
</evidence>
<keyword evidence="4" id="KW-0902">Two-component regulatory system</keyword>
<dbReference type="InterPro" id="IPR011006">
    <property type="entry name" value="CheY-like_superfamily"/>
</dbReference>
<feature type="domain" description="HTH araC/xylS-type" evidence="9">
    <location>
        <begin position="414"/>
        <end position="516"/>
    </location>
</feature>
<organism evidence="11 12">
    <name type="scientific">Jeotgalibacillus soli</name>
    <dbReference type="NCBI Taxonomy" id="889306"/>
    <lineage>
        <taxon>Bacteria</taxon>
        <taxon>Bacillati</taxon>
        <taxon>Bacillota</taxon>
        <taxon>Bacilli</taxon>
        <taxon>Bacillales</taxon>
        <taxon>Caryophanaceae</taxon>
        <taxon>Jeotgalibacillus</taxon>
    </lineage>
</organism>
<keyword evidence="12" id="KW-1185">Reference proteome</keyword>
<keyword evidence="3 8" id="KW-0597">Phosphoprotein</keyword>
<dbReference type="Pfam" id="PF12833">
    <property type="entry name" value="HTH_18"/>
    <property type="match status" value="1"/>
</dbReference>
<keyword evidence="5" id="KW-0805">Transcription regulation</keyword>
<dbReference type="SMART" id="SM00448">
    <property type="entry name" value="REC"/>
    <property type="match status" value="1"/>
</dbReference>
<comment type="caution">
    <text evidence="11">The sequence shown here is derived from an EMBL/GenBank/DDBJ whole genome shotgun (WGS) entry which is preliminary data.</text>
</comment>
<proteinExistence type="predicted"/>